<feature type="region of interest" description="Disordered" evidence="7">
    <location>
        <begin position="235"/>
        <end position="327"/>
    </location>
</feature>
<dbReference type="InterPro" id="IPR046946">
    <property type="entry name" value="TCAM1/2"/>
</dbReference>
<keyword evidence="6" id="KW-0395">Inflammatory response</keyword>
<protein>
    <submittedName>
        <fullName evidence="9">TCAM1 protein</fullName>
    </submittedName>
</protein>
<dbReference type="GO" id="GO:0006954">
    <property type="term" value="P:inflammatory response"/>
    <property type="evidence" value="ECO:0007669"/>
    <property type="project" value="UniProtKB-KW"/>
</dbReference>
<feature type="compositionally biased region" description="Polar residues" evidence="7">
    <location>
        <begin position="130"/>
        <end position="141"/>
    </location>
</feature>
<feature type="compositionally biased region" description="Polar residues" evidence="7">
    <location>
        <begin position="287"/>
        <end position="298"/>
    </location>
</feature>
<evidence type="ECO:0000313" key="9">
    <source>
        <dbReference type="EMBL" id="NXQ26799.1"/>
    </source>
</evidence>
<feature type="compositionally biased region" description="Basic and acidic residues" evidence="7">
    <location>
        <begin position="555"/>
        <end position="567"/>
    </location>
</feature>
<feature type="domain" description="TIR" evidence="8">
    <location>
        <begin position="406"/>
        <end position="539"/>
    </location>
</feature>
<dbReference type="Gene3D" id="1.25.40.780">
    <property type="match status" value="1"/>
</dbReference>
<feature type="region of interest" description="Disordered" evidence="7">
    <location>
        <begin position="555"/>
        <end position="587"/>
    </location>
</feature>
<feature type="compositionally biased region" description="Polar residues" evidence="7">
    <location>
        <begin position="182"/>
        <end position="193"/>
    </location>
</feature>
<dbReference type="PROSITE" id="PS50104">
    <property type="entry name" value="TIR"/>
    <property type="match status" value="1"/>
</dbReference>
<feature type="non-terminal residue" evidence="9">
    <location>
        <position position="1"/>
    </location>
</feature>
<reference evidence="9 10" key="1">
    <citation type="submission" date="2019-09" db="EMBL/GenBank/DDBJ databases">
        <title>Bird 10,000 Genomes (B10K) Project - Family phase.</title>
        <authorList>
            <person name="Zhang G."/>
        </authorList>
    </citation>
    <scope>NUCLEOTIDE SEQUENCE [LARGE SCALE GENOMIC DNA]</scope>
    <source>
        <strain evidence="9">B10K-DU-001-15</strain>
        <tissue evidence="9">Muscle</tissue>
    </source>
</reference>
<dbReference type="GO" id="GO:0043123">
    <property type="term" value="P:positive regulation of canonical NF-kappaB signal transduction"/>
    <property type="evidence" value="ECO:0007669"/>
    <property type="project" value="TreeGrafter"/>
</dbReference>
<keyword evidence="5" id="KW-0391">Immunity</keyword>
<evidence type="ECO:0000256" key="3">
    <source>
        <dbReference type="ARBA" id="ARBA00022553"/>
    </source>
</evidence>
<dbReference type="InterPro" id="IPR040886">
    <property type="entry name" value="TRIF_N"/>
</dbReference>
<dbReference type="GO" id="GO:0045087">
    <property type="term" value="P:innate immune response"/>
    <property type="evidence" value="ECO:0007669"/>
    <property type="project" value="UniProtKB-KW"/>
</dbReference>
<accession>A0A7L2BM32</accession>
<dbReference type="Proteomes" id="UP000571582">
    <property type="component" value="Unassembled WGS sequence"/>
</dbReference>
<evidence type="ECO:0000256" key="1">
    <source>
        <dbReference type="ARBA" id="ARBA00004496"/>
    </source>
</evidence>
<dbReference type="GO" id="GO:0032481">
    <property type="term" value="P:positive regulation of type I interferon production"/>
    <property type="evidence" value="ECO:0007669"/>
    <property type="project" value="TreeGrafter"/>
</dbReference>
<dbReference type="SUPFAM" id="SSF52200">
    <property type="entry name" value="Toll/Interleukin receptor TIR domain"/>
    <property type="match status" value="1"/>
</dbReference>
<dbReference type="GO" id="GO:0035666">
    <property type="term" value="P:TRIF-dependent toll-like receptor signaling pathway"/>
    <property type="evidence" value="ECO:0007669"/>
    <property type="project" value="InterPro"/>
</dbReference>
<proteinExistence type="predicted"/>
<dbReference type="InterPro" id="IPR035897">
    <property type="entry name" value="Toll_tir_struct_dom_sf"/>
</dbReference>
<dbReference type="PANTHER" id="PTHR47230:SF1">
    <property type="entry name" value="TIR DOMAIN-CONTAINING ADAPTER MOLECULE 1"/>
    <property type="match status" value="1"/>
</dbReference>
<name>A0A7L2BM32_9PASS</name>
<evidence type="ECO:0000256" key="7">
    <source>
        <dbReference type="SAM" id="MobiDB-lite"/>
    </source>
</evidence>
<dbReference type="GO" id="GO:0035591">
    <property type="term" value="F:signaling adaptor activity"/>
    <property type="evidence" value="ECO:0007669"/>
    <property type="project" value="TreeGrafter"/>
</dbReference>
<keyword evidence="2" id="KW-0963">Cytoplasm</keyword>
<keyword evidence="10" id="KW-1185">Reference proteome</keyword>
<dbReference type="GO" id="GO:0005768">
    <property type="term" value="C:endosome"/>
    <property type="evidence" value="ECO:0007669"/>
    <property type="project" value="TreeGrafter"/>
</dbReference>
<feature type="non-terminal residue" evidence="9">
    <location>
        <position position="587"/>
    </location>
</feature>
<keyword evidence="3" id="KW-0597">Phosphoprotein</keyword>
<dbReference type="Pfam" id="PF17798">
    <property type="entry name" value="TRIF-NTD"/>
    <property type="match status" value="1"/>
</dbReference>
<feature type="compositionally biased region" description="Low complexity" evidence="7">
    <location>
        <begin position="272"/>
        <end position="286"/>
    </location>
</feature>
<dbReference type="AlphaFoldDB" id="A0A7L2BM32"/>
<keyword evidence="4" id="KW-0399">Innate immunity</keyword>
<evidence type="ECO:0000256" key="5">
    <source>
        <dbReference type="ARBA" id="ARBA00022859"/>
    </source>
</evidence>
<dbReference type="PANTHER" id="PTHR47230">
    <property type="entry name" value="TIR DOMAIN-CONTAINING ADAPTER MOLECULE 1"/>
    <property type="match status" value="1"/>
</dbReference>
<feature type="region of interest" description="Disordered" evidence="7">
    <location>
        <begin position="120"/>
        <end position="193"/>
    </location>
</feature>
<dbReference type="InterPro" id="IPR000157">
    <property type="entry name" value="TIR_dom"/>
</dbReference>
<evidence type="ECO:0000256" key="2">
    <source>
        <dbReference type="ARBA" id="ARBA00022490"/>
    </source>
</evidence>
<comment type="subcellular location">
    <subcellularLocation>
        <location evidence="1">Cytoplasm</location>
    </subcellularLocation>
</comment>
<evidence type="ECO:0000256" key="6">
    <source>
        <dbReference type="ARBA" id="ARBA00023198"/>
    </source>
</evidence>
<gene>
    <name evidence="9" type="primary">Ticam1</name>
    <name evidence="9" type="ORF">ALACHE_R00420</name>
</gene>
<sequence>MAQSTELQPSFQDVFNILSQAPPEKLLSLKWKLKHSPPGPCSKLLQAMVLLTLGQETAARICLDALRDHQAAQYIQQIKLGAAGVQEDREDLQPAQLDAGATALLAQVYTVLAQEKLCSPEPRDKAWPSKDTQQGTLNHSPAQEQDQQGSAGSGGSGDSFGMLRSQEEAGIPHTEAGFPHTTGRSSPVQIGDNSALSGPRTLCSVGSSSLPSCLEISASPTIAFHTQPSVPECVPWASRAGHPEGDTEESSTASSAPRQGTAEVLQPSPCHTTLLPIPETLLPSEPAQSSDVSSTVTEPHTPREKQDEKQDEKQAKSQLSTGVPDLRAAVGTAPATEDSYTPAGIPCNSAPASISTCPLPPPPYSFSSALPPLQESHPKQFYPPPLHSSLSPAWPPALPSEPDGAKFFSFVVLHASEDEIEAQRVKALLEKLGVSNGATLSEDFSIPGRSHMVCFQEAMENSAFVILLLTKNFLCKLCLFQTDTALMQSILDPCKRDSVIPFLPKADALEGRRMPPILSALVTLDESSPHFSRKVHKTFNPNKIRQKEALWEQMQRRKQQESWERHQAQQNLGCPGRAPWPAEPAAG</sequence>
<evidence type="ECO:0000259" key="8">
    <source>
        <dbReference type="PROSITE" id="PS50104"/>
    </source>
</evidence>
<organism evidence="9 10">
    <name type="scientific">Alaudala cheleensis</name>
    <name type="common">Asian short-toed lark</name>
    <dbReference type="NCBI Taxonomy" id="670337"/>
    <lineage>
        <taxon>Eukaryota</taxon>
        <taxon>Metazoa</taxon>
        <taxon>Chordata</taxon>
        <taxon>Craniata</taxon>
        <taxon>Vertebrata</taxon>
        <taxon>Euteleostomi</taxon>
        <taxon>Archelosauria</taxon>
        <taxon>Archosauria</taxon>
        <taxon>Dinosauria</taxon>
        <taxon>Saurischia</taxon>
        <taxon>Theropoda</taxon>
        <taxon>Coelurosauria</taxon>
        <taxon>Aves</taxon>
        <taxon>Neognathae</taxon>
        <taxon>Neoaves</taxon>
        <taxon>Telluraves</taxon>
        <taxon>Australaves</taxon>
        <taxon>Passeriformes</taxon>
        <taxon>Sylvioidea</taxon>
        <taxon>Alaudidae</taxon>
        <taxon>Alaudala</taxon>
    </lineage>
</organism>
<comment type="caution">
    <text evidence="9">The sequence shown here is derived from an EMBL/GenBank/DDBJ whole genome shotgun (WGS) entry which is preliminary data.</text>
</comment>
<evidence type="ECO:0000256" key="4">
    <source>
        <dbReference type="ARBA" id="ARBA00022588"/>
    </source>
</evidence>
<feature type="compositionally biased region" description="Basic and acidic residues" evidence="7">
    <location>
        <begin position="300"/>
        <end position="315"/>
    </location>
</feature>
<dbReference type="Gene3D" id="3.40.50.10140">
    <property type="entry name" value="Toll/interleukin-1 receptor homology (TIR) domain"/>
    <property type="match status" value="1"/>
</dbReference>
<dbReference type="EMBL" id="VWYE01007593">
    <property type="protein sequence ID" value="NXQ26799.1"/>
    <property type="molecule type" value="Genomic_DNA"/>
</dbReference>
<evidence type="ECO:0000313" key="10">
    <source>
        <dbReference type="Proteomes" id="UP000571582"/>
    </source>
</evidence>